<name>A0A089MDE4_9BACL</name>
<accession>A0A089MDE4</accession>
<sequence length="71" mass="8000">MNFHNVDASGGTEVLFRVFKMLFMYMCDIVKTFGYSSGYGFVTIDTPAVFMQFMEASAVCSGICQNREVMK</sequence>
<protein>
    <submittedName>
        <fullName evidence="1">Uncharacterized protein</fullName>
    </submittedName>
</protein>
<dbReference type="KEGG" id="pgm:PGRAT_29815"/>
<dbReference type="AlphaFoldDB" id="A0A089MDE4"/>
<dbReference type="Proteomes" id="UP000029500">
    <property type="component" value="Chromosome"/>
</dbReference>
<reference evidence="1 2" key="1">
    <citation type="submission" date="2014-08" db="EMBL/GenBank/DDBJ databases">
        <title>Comparative genomics of the Paenibacillus odorifer group.</title>
        <authorList>
            <person name="den Bakker H.C."/>
            <person name="Tsai Y.-C."/>
            <person name="Martin N."/>
            <person name="Korlach J."/>
            <person name="Wiedmann M."/>
        </authorList>
    </citation>
    <scope>NUCLEOTIDE SEQUENCE [LARGE SCALE GENOMIC DNA]</scope>
    <source>
        <strain evidence="1 2">DSM 15220</strain>
    </source>
</reference>
<evidence type="ECO:0000313" key="1">
    <source>
        <dbReference type="EMBL" id="AIQ71312.1"/>
    </source>
</evidence>
<dbReference type="HOGENOM" id="CLU_2736208_0_0_9"/>
<proteinExistence type="predicted"/>
<dbReference type="STRING" id="189425.PGRAT_29815"/>
<evidence type="ECO:0000313" key="2">
    <source>
        <dbReference type="Proteomes" id="UP000029500"/>
    </source>
</evidence>
<organism evidence="1 2">
    <name type="scientific">Paenibacillus graminis</name>
    <dbReference type="NCBI Taxonomy" id="189425"/>
    <lineage>
        <taxon>Bacteria</taxon>
        <taxon>Bacillati</taxon>
        <taxon>Bacillota</taxon>
        <taxon>Bacilli</taxon>
        <taxon>Bacillales</taxon>
        <taxon>Paenibacillaceae</taxon>
        <taxon>Paenibacillus</taxon>
    </lineage>
</organism>
<dbReference type="EMBL" id="CP009287">
    <property type="protein sequence ID" value="AIQ71312.1"/>
    <property type="molecule type" value="Genomic_DNA"/>
</dbReference>
<gene>
    <name evidence="1" type="ORF">PGRAT_29815</name>
</gene>
<keyword evidence="2" id="KW-1185">Reference proteome</keyword>